<protein>
    <submittedName>
        <fullName evidence="2">Uncharacterized protein</fullName>
    </submittedName>
</protein>
<evidence type="ECO:0000313" key="2">
    <source>
        <dbReference type="EMBL" id="CAD8077473.1"/>
    </source>
</evidence>
<proteinExistence type="predicted"/>
<organism evidence="2 3">
    <name type="scientific">Paramecium sonneborni</name>
    <dbReference type="NCBI Taxonomy" id="65129"/>
    <lineage>
        <taxon>Eukaryota</taxon>
        <taxon>Sar</taxon>
        <taxon>Alveolata</taxon>
        <taxon>Ciliophora</taxon>
        <taxon>Intramacronucleata</taxon>
        <taxon>Oligohymenophorea</taxon>
        <taxon>Peniculida</taxon>
        <taxon>Parameciidae</taxon>
        <taxon>Paramecium</taxon>
    </lineage>
</organism>
<keyword evidence="3" id="KW-1185">Reference proteome</keyword>
<accession>A0A8S1MIP0</accession>
<name>A0A8S1MIP0_9CILI</name>
<dbReference type="OrthoDB" id="284985at2759"/>
<dbReference type="AlphaFoldDB" id="A0A8S1MIP0"/>
<evidence type="ECO:0000256" key="1">
    <source>
        <dbReference type="SAM" id="MobiDB-lite"/>
    </source>
</evidence>
<sequence>MSNDNPDGQPLDFEYYETNYPYLNVKKNLLNNTLSKWRRAIAPYNPFAMQQIPNQKRMGMGIRNGNGFYFPDPYPNRVNWSVFFPTHYDPLSEQHFGNHGWQTRKDAPMFTALSIRAQALPRGCVRQIEQFKRCQSVNGGTKCQEEADNIISICPKWALEGLKEKKKQMDKIEAIQTQQYRSVLEVSSYNKGRTLKDVSDKTWADGHREKLRPDTMWADERYTNITQNEINEAKKRVAARDKATGRVKETVYGVHHPDLSSSHQSEDKPLYP</sequence>
<gene>
    <name evidence="2" type="ORF">PSON_ATCC_30995.1.T0360147</name>
</gene>
<comment type="caution">
    <text evidence="2">The sequence shown here is derived from an EMBL/GenBank/DDBJ whole genome shotgun (WGS) entry which is preliminary data.</text>
</comment>
<dbReference type="EMBL" id="CAJJDN010000036">
    <property type="protein sequence ID" value="CAD8077473.1"/>
    <property type="molecule type" value="Genomic_DNA"/>
</dbReference>
<evidence type="ECO:0000313" key="3">
    <source>
        <dbReference type="Proteomes" id="UP000692954"/>
    </source>
</evidence>
<reference evidence="2" key="1">
    <citation type="submission" date="2021-01" db="EMBL/GenBank/DDBJ databases">
        <authorList>
            <consortium name="Genoscope - CEA"/>
            <person name="William W."/>
        </authorList>
    </citation>
    <scope>NUCLEOTIDE SEQUENCE</scope>
</reference>
<dbReference type="Proteomes" id="UP000692954">
    <property type="component" value="Unassembled WGS sequence"/>
</dbReference>
<feature type="region of interest" description="Disordered" evidence="1">
    <location>
        <begin position="248"/>
        <end position="272"/>
    </location>
</feature>